<proteinExistence type="predicted"/>
<dbReference type="RefSeq" id="WP_119764973.1">
    <property type="nucleotide sequence ID" value="NZ_QYUM01000004.1"/>
</dbReference>
<comment type="caution">
    <text evidence="1">The sequence shown here is derived from an EMBL/GenBank/DDBJ whole genome shotgun (WGS) entry which is preliminary data.</text>
</comment>
<keyword evidence="2" id="KW-1185">Reference proteome</keyword>
<dbReference type="Proteomes" id="UP000286100">
    <property type="component" value="Unassembled WGS sequence"/>
</dbReference>
<evidence type="ECO:0000313" key="2">
    <source>
        <dbReference type="Proteomes" id="UP000286100"/>
    </source>
</evidence>
<protein>
    <recommendedName>
        <fullName evidence="3">DUF429 domain-containing protein</fullName>
    </recommendedName>
</protein>
<accession>A0A418W788</accession>
<sequence length="288" mass="30986">MANVPDHFTRFAAIDWSGAKGSAHRGIALAHCEAGDAAPVLIDPPGRAWSRERIAEWIEARADEPLLIGFDFSFAPPRIARGSYLPGDTVPQTAKRFWDYVDARCDDADLGAASFLESHHRRHFYFGAADGRKADYMHLRTCEAHYNAGGGGKPSTVYDAIGAAQVAKASFAGMRTLARLSRTLPVWPFDPAPARGALVVEIYTAIAARAAGLGKGLSKIRTPDALDAALASFGSAPHIPLARYDDHATDAILAAAWLRVSAKNPALWQPTPLNQEIARSEGWTFGVV</sequence>
<evidence type="ECO:0008006" key="3">
    <source>
        <dbReference type="Google" id="ProtNLM"/>
    </source>
</evidence>
<reference evidence="1 2" key="1">
    <citation type="submission" date="2018-09" db="EMBL/GenBank/DDBJ databases">
        <authorList>
            <person name="Zhu H."/>
        </authorList>
    </citation>
    <scope>NUCLEOTIDE SEQUENCE [LARGE SCALE GENOMIC DNA]</scope>
    <source>
        <strain evidence="1 2">K2R01-6</strain>
    </source>
</reference>
<dbReference type="AlphaFoldDB" id="A0A418W788"/>
<dbReference type="OrthoDB" id="7388866at2"/>
<gene>
    <name evidence="1" type="ORF">D3876_18365</name>
</gene>
<dbReference type="EMBL" id="QYUM01000004">
    <property type="protein sequence ID" value="RJF85837.1"/>
    <property type="molecule type" value="Genomic_DNA"/>
</dbReference>
<name>A0A418W788_9SPHN</name>
<evidence type="ECO:0000313" key="1">
    <source>
        <dbReference type="EMBL" id="RJF85837.1"/>
    </source>
</evidence>
<organism evidence="1 2">
    <name type="scientific">Sphingomonas cavernae</name>
    <dbReference type="NCBI Taxonomy" id="2320861"/>
    <lineage>
        <taxon>Bacteria</taxon>
        <taxon>Pseudomonadati</taxon>
        <taxon>Pseudomonadota</taxon>
        <taxon>Alphaproteobacteria</taxon>
        <taxon>Sphingomonadales</taxon>
        <taxon>Sphingomonadaceae</taxon>
        <taxon>Sphingomonas</taxon>
    </lineage>
</organism>